<proteinExistence type="predicted"/>
<name>E6K3M6_9BACT</name>
<comment type="caution">
    <text evidence="1">The sequence shown here is derived from an EMBL/GenBank/DDBJ whole genome shotgun (WGS) entry which is preliminary data.</text>
</comment>
<sequence length="69" mass="8057">MIDIAQEIVIYPTKSNPLTFILPFPTHHIKLLCKFATNKKSYLKEREQGISTSRFFISNYSSSRTHVLR</sequence>
<protein>
    <submittedName>
        <fullName evidence="1">Uncharacterized protein</fullName>
    </submittedName>
</protein>
<evidence type="ECO:0000313" key="1">
    <source>
        <dbReference type="EMBL" id="EFU31794.1"/>
    </source>
</evidence>
<reference evidence="1 2" key="1">
    <citation type="submission" date="2010-10" db="EMBL/GenBank/DDBJ databases">
        <authorList>
            <person name="Muzny D."/>
            <person name="Qin X."/>
            <person name="Deng J."/>
            <person name="Jiang H."/>
            <person name="Liu Y."/>
            <person name="Qu J."/>
            <person name="Song X.-Z."/>
            <person name="Zhang L."/>
            <person name="Thornton R."/>
            <person name="Coyle M."/>
            <person name="Francisco L."/>
            <person name="Jackson L."/>
            <person name="Javaid M."/>
            <person name="Korchina V."/>
            <person name="Kovar C."/>
            <person name="Mata R."/>
            <person name="Mathew T."/>
            <person name="Ngo R."/>
            <person name="Nguyen L."/>
            <person name="Nguyen N."/>
            <person name="Okwuonu G."/>
            <person name="Ongeri F."/>
            <person name="Pham C."/>
            <person name="Simmons D."/>
            <person name="Wilczek-Boney K."/>
            <person name="Hale W."/>
            <person name="Jakkamsetti A."/>
            <person name="Pham P."/>
            <person name="Ruth R."/>
            <person name="San Lucas F."/>
            <person name="Warren J."/>
            <person name="Zhang J."/>
            <person name="Zhao Z."/>
            <person name="Zhou C."/>
            <person name="Zhu D."/>
            <person name="Lee S."/>
            <person name="Bess C."/>
            <person name="Blankenburg K."/>
            <person name="Forbes L."/>
            <person name="Fu Q."/>
            <person name="Gubbala S."/>
            <person name="Hirani K."/>
            <person name="Jayaseelan J.C."/>
            <person name="Lara F."/>
            <person name="Munidasa M."/>
            <person name="Palculict T."/>
            <person name="Patil S."/>
            <person name="Pu L.-L."/>
            <person name="Saada N."/>
            <person name="Tang L."/>
            <person name="Weissenberger G."/>
            <person name="Zhu Y."/>
            <person name="Hemphill L."/>
            <person name="Shang Y."/>
            <person name="Youmans B."/>
            <person name="Ayvaz T."/>
            <person name="Ross M."/>
            <person name="Santibanez J."/>
            <person name="Aqrawi P."/>
            <person name="Gross S."/>
            <person name="Joshi V."/>
            <person name="Fowler G."/>
            <person name="Nazareth L."/>
            <person name="Reid J."/>
            <person name="Worley K."/>
            <person name="Petrosino J."/>
            <person name="Highlander S."/>
            <person name="Gibbs R."/>
        </authorList>
    </citation>
    <scope>NUCLEOTIDE SEQUENCE [LARGE SCALE GENOMIC DNA]</scope>
    <source>
        <strain evidence="1 2">ATCC 33574</strain>
    </source>
</reference>
<organism evidence="1 2">
    <name type="scientific">Segatella buccae ATCC 33574</name>
    <dbReference type="NCBI Taxonomy" id="873513"/>
    <lineage>
        <taxon>Bacteria</taxon>
        <taxon>Pseudomonadati</taxon>
        <taxon>Bacteroidota</taxon>
        <taxon>Bacteroidia</taxon>
        <taxon>Bacteroidales</taxon>
        <taxon>Prevotellaceae</taxon>
        <taxon>Segatella</taxon>
    </lineage>
</organism>
<keyword evidence="2" id="KW-1185">Reference proteome</keyword>
<gene>
    <name evidence="1" type="ORF">HMPREF6485_0179</name>
</gene>
<dbReference type="Proteomes" id="UP000003112">
    <property type="component" value="Unassembled WGS sequence"/>
</dbReference>
<dbReference type="EMBL" id="AEPD01000006">
    <property type="protein sequence ID" value="EFU31794.1"/>
    <property type="molecule type" value="Genomic_DNA"/>
</dbReference>
<dbReference type="HOGENOM" id="CLU_2772412_0_0_10"/>
<dbReference type="AlphaFoldDB" id="E6K3M6"/>
<accession>E6K3M6</accession>
<evidence type="ECO:0000313" key="2">
    <source>
        <dbReference type="Proteomes" id="UP000003112"/>
    </source>
</evidence>
<dbReference type="STRING" id="873513.HMPREF6485_0179"/>